<dbReference type="EMBL" id="WPIP01000174">
    <property type="protein sequence ID" value="MVM93216.1"/>
    <property type="molecule type" value="Genomic_DNA"/>
</dbReference>
<dbReference type="RefSeq" id="WP_004748208.1">
    <property type="nucleotide sequence ID" value="NZ_CAJHFM010000031.1"/>
</dbReference>
<name>A0A6I4HV15_ACIBA</name>
<proteinExistence type="predicted"/>
<evidence type="ECO:0000313" key="2">
    <source>
        <dbReference type="Proteomes" id="UP000439424"/>
    </source>
</evidence>
<dbReference type="Pfam" id="PF20289">
    <property type="entry name" value="MComp1"/>
    <property type="match status" value="1"/>
</dbReference>
<evidence type="ECO:0000313" key="1">
    <source>
        <dbReference type="EMBL" id="MVM93216.1"/>
    </source>
</evidence>
<dbReference type="Proteomes" id="UP000439424">
    <property type="component" value="Unassembled WGS sequence"/>
</dbReference>
<accession>A0A6I4HV15</accession>
<organism evidence="1 2">
    <name type="scientific">Acinetobacter baumannii</name>
    <dbReference type="NCBI Taxonomy" id="470"/>
    <lineage>
        <taxon>Bacteria</taxon>
        <taxon>Pseudomonadati</taxon>
        <taxon>Pseudomonadota</taxon>
        <taxon>Gammaproteobacteria</taxon>
        <taxon>Moraxellales</taxon>
        <taxon>Moraxellaceae</taxon>
        <taxon>Acinetobacter</taxon>
        <taxon>Acinetobacter calcoaceticus/baumannii complex</taxon>
    </lineage>
</organism>
<protein>
    <submittedName>
        <fullName evidence="1">Uncharacterized protein</fullName>
    </submittedName>
</protein>
<comment type="caution">
    <text evidence="1">The sequence shown here is derived from an EMBL/GenBank/DDBJ whole genome shotgun (WGS) entry which is preliminary data.</text>
</comment>
<reference evidence="1 2" key="1">
    <citation type="submission" date="2019-11" db="EMBL/GenBank/DDBJ databases">
        <title>Multidrug-resistant Acinetobacter baumannii moving toward extensively drug-resistant over fifteen years in South of Brazil.</title>
        <authorList>
            <person name="Fedrigo N.H."/>
            <person name="Cerdeira L."/>
            <person name="Fuga B."/>
            <person name="Marini P.V.B."/>
            <person name="Shinohara D.R."/>
            <person name="Carrara-Marroni F.E."/>
            <person name="Lincopan N."/>
            <person name="Tognim M.C.B."/>
        </authorList>
    </citation>
    <scope>NUCLEOTIDE SEQUENCE [LARGE SCALE GENOMIC DNA]</scope>
    <source>
        <strain evidence="1 2">Ac576</strain>
    </source>
</reference>
<dbReference type="InterPro" id="IPR046905">
    <property type="entry name" value="ABC-3C_MC1"/>
</dbReference>
<dbReference type="AlphaFoldDB" id="A0A6I4HV15"/>
<gene>
    <name evidence="1" type="ORF">GNY86_16915</name>
</gene>
<sequence>MIKIINNILLNNGYELVDIQLPDDKHNIFLFCPRTEHAKEEYFVTIQLNNESDELAKELLENSAEELFETIRNSGKVESYFIKNCTLFICHDETRINRETIFTLEEDPYNFKKNVITYFPSELSDLKKYLEENNIKQISNLTISEIINSQNGQLFLNFKKNHNNIKNYYSLILKIALKLPFITYIPQKKELINLSLEIEKTLEDRESVIFKNLMEPEIDWNENNIYQNIEKIWGNLT</sequence>